<dbReference type="SUPFAM" id="SSF51735">
    <property type="entry name" value="NAD(P)-binding Rossmann-fold domains"/>
    <property type="match status" value="1"/>
</dbReference>
<name>A0A1I4YN66_9GAMM</name>
<evidence type="ECO:0000259" key="12">
    <source>
        <dbReference type="PROSITE" id="PS51201"/>
    </source>
</evidence>
<dbReference type="Pfam" id="PF02254">
    <property type="entry name" value="TrkA_N"/>
    <property type="match status" value="1"/>
</dbReference>
<sequence length="600" mass="64910">MEASGFIQYAVVLLLAAVIAVPLAKRSRLGAVLGYLAAGALIGPSALKLVGNAEQIAHISELGVVLMLFVIGLELSPQRLWVMRRLVFGFGSVQLVITALAIFAIGTVFGLDWKAALVIGLGLALSSTAIGLQILGERKELQSPHGRLGFAILLLQDVAAIPILALIPLLAVNPDLGSAAPNALGVVRVVLTIAAVIVGGRLLLRPLFRIAARTQMPEVFTASTLLVVLGTAWLVELAGISMSLGAFLAGVLLADSEYRHEIEARIDPFKGLLLGLFFISVGMTADIRMVPHEPVLIAAMLAGLLALKGLILFGVGRLAREDAASALKLAGVLAQGGEFAFIVFTLAVQNRLLDAHLRDVLIVVITLSMALTPLLVALFARLGPAEATEKPVYDAIDEDDRPRVIIAGFGRVGQIVARILRANQIRFTAIESSIEQVEISRRFGSQIYYGDPSRSDLLRSAHVEKAELFIVATDDPDTNIRTARLVRRMYPHLKVIARARNRQHAFRLMDLGAGVVRETFHSSLELSRMALEQLGMPAALAGQRVDRFREFDEKLLAEQHLFYDDEAAIMQNAREAQNDLDRLFEADIAQENATRDEGAR</sequence>
<keyword evidence="10 11" id="KW-0472">Membrane</keyword>
<evidence type="ECO:0000256" key="4">
    <source>
        <dbReference type="ARBA" id="ARBA00022449"/>
    </source>
</evidence>
<dbReference type="PANTHER" id="PTHR46157:SF4">
    <property type="entry name" value="K(+) EFFLUX ANTIPORTER 3, CHLOROPLASTIC"/>
    <property type="match status" value="1"/>
</dbReference>
<feature type="transmembrane region" description="Helical" evidence="11">
    <location>
        <begin position="56"/>
        <end position="75"/>
    </location>
</feature>
<keyword evidence="5" id="KW-0633">Potassium transport</keyword>
<evidence type="ECO:0000313" key="14">
    <source>
        <dbReference type="Proteomes" id="UP000198575"/>
    </source>
</evidence>
<dbReference type="InterPro" id="IPR003148">
    <property type="entry name" value="RCK_N"/>
</dbReference>
<feature type="transmembrane region" description="Helical" evidence="11">
    <location>
        <begin position="327"/>
        <end position="348"/>
    </location>
</feature>
<dbReference type="Gene3D" id="1.20.1530.20">
    <property type="match status" value="1"/>
</dbReference>
<feature type="transmembrane region" description="Helical" evidence="11">
    <location>
        <begin position="87"/>
        <end position="109"/>
    </location>
</feature>
<dbReference type="NCBIfam" id="TIGR00932">
    <property type="entry name" value="2a37"/>
    <property type="match status" value="1"/>
</dbReference>
<dbReference type="FunFam" id="3.40.50.720:FF:000036">
    <property type="entry name" value="Glutathione-regulated potassium-efflux system protein KefB"/>
    <property type="match status" value="1"/>
</dbReference>
<evidence type="ECO:0000256" key="1">
    <source>
        <dbReference type="ARBA" id="ARBA00004127"/>
    </source>
</evidence>
<evidence type="ECO:0000256" key="2">
    <source>
        <dbReference type="ARBA" id="ARBA00005551"/>
    </source>
</evidence>
<dbReference type="InterPro" id="IPR006153">
    <property type="entry name" value="Cation/H_exchanger_TM"/>
</dbReference>
<dbReference type="GO" id="GO:0015297">
    <property type="term" value="F:antiporter activity"/>
    <property type="evidence" value="ECO:0007669"/>
    <property type="project" value="UniProtKB-KW"/>
</dbReference>
<dbReference type="PROSITE" id="PS51201">
    <property type="entry name" value="RCK_N"/>
    <property type="match status" value="1"/>
</dbReference>
<feature type="transmembrane region" description="Helical" evidence="11">
    <location>
        <begin position="295"/>
        <end position="315"/>
    </location>
</feature>
<feature type="transmembrane region" description="Helical" evidence="11">
    <location>
        <begin position="183"/>
        <end position="204"/>
    </location>
</feature>
<dbReference type="STRING" id="578942.SAMN05216289_11866"/>
<keyword evidence="6 11" id="KW-0812">Transmembrane</keyword>
<dbReference type="InterPro" id="IPR036291">
    <property type="entry name" value="NAD(P)-bd_dom_sf"/>
</dbReference>
<dbReference type="InterPro" id="IPR038770">
    <property type="entry name" value="Na+/solute_symporter_sf"/>
</dbReference>
<keyword evidence="8 11" id="KW-1133">Transmembrane helix</keyword>
<feature type="transmembrane region" description="Helical" evidence="11">
    <location>
        <begin position="31"/>
        <end position="50"/>
    </location>
</feature>
<accession>A0A1I4YN66</accession>
<protein>
    <submittedName>
        <fullName evidence="13">Kef-type potassium/proton antiporter, CPA2 family</fullName>
    </submittedName>
</protein>
<dbReference type="GO" id="GO:0008324">
    <property type="term" value="F:monoatomic cation transmembrane transporter activity"/>
    <property type="evidence" value="ECO:0007669"/>
    <property type="project" value="InterPro"/>
</dbReference>
<keyword evidence="9" id="KW-0406">Ion transport</keyword>
<dbReference type="PANTHER" id="PTHR46157">
    <property type="entry name" value="K(+) EFFLUX ANTIPORTER 3, CHLOROPLASTIC"/>
    <property type="match status" value="1"/>
</dbReference>
<evidence type="ECO:0000256" key="9">
    <source>
        <dbReference type="ARBA" id="ARBA00023065"/>
    </source>
</evidence>
<evidence type="ECO:0000256" key="3">
    <source>
        <dbReference type="ARBA" id="ARBA00022448"/>
    </source>
</evidence>
<keyword evidence="3" id="KW-0813">Transport</keyword>
<organism evidence="13 14">
    <name type="scientific">Dokdonella immobilis</name>
    <dbReference type="NCBI Taxonomy" id="578942"/>
    <lineage>
        <taxon>Bacteria</taxon>
        <taxon>Pseudomonadati</taxon>
        <taxon>Pseudomonadota</taxon>
        <taxon>Gammaproteobacteria</taxon>
        <taxon>Lysobacterales</taxon>
        <taxon>Rhodanobacteraceae</taxon>
        <taxon>Dokdonella</taxon>
    </lineage>
</organism>
<dbReference type="OrthoDB" id="9781411at2"/>
<feature type="transmembrane region" description="Helical" evidence="11">
    <location>
        <begin position="270"/>
        <end position="289"/>
    </location>
</feature>
<evidence type="ECO:0000256" key="6">
    <source>
        <dbReference type="ARBA" id="ARBA00022692"/>
    </source>
</evidence>
<dbReference type="InterPro" id="IPR004771">
    <property type="entry name" value="K/H_exchanger"/>
</dbReference>
<proteinExistence type="inferred from homology"/>
<dbReference type="Proteomes" id="UP000198575">
    <property type="component" value="Unassembled WGS sequence"/>
</dbReference>
<keyword evidence="4" id="KW-0050">Antiport</keyword>
<reference evidence="13 14" key="1">
    <citation type="submission" date="2016-10" db="EMBL/GenBank/DDBJ databases">
        <authorList>
            <person name="de Groot N.N."/>
        </authorList>
    </citation>
    <scope>NUCLEOTIDE SEQUENCE [LARGE SCALE GENOMIC DNA]</scope>
    <source>
        <strain evidence="13 14">CGMCC 1.7659</strain>
    </source>
</reference>
<dbReference type="RefSeq" id="WP_092408526.1">
    <property type="nucleotide sequence ID" value="NZ_FOVF01000018.1"/>
</dbReference>
<feature type="transmembrane region" description="Helical" evidence="11">
    <location>
        <begin position="6"/>
        <end position="24"/>
    </location>
</feature>
<dbReference type="GO" id="GO:1902600">
    <property type="term" value="P:proton transmembrane transport"/>
    <property type="evidence" value="ECO:0007669"/>
    <property type="project" value="InterPro"/>
</dbReference>
<keyword evidence="7" id="KW-0630">Potassium</keyword>
<keyword evidence="14" id="KW-1185">Reference proteome</keyword>
<dbReference type="AlphaFoldDB" id="A0A1I4YN66"/>
<evidence type="ECO:0000256" key="8">
    <source>
        <dbReference type="ARBA" id="ARBA00022989"/>
    </source>
</evidence>
<feature type="transmembrane region" description="Helical" evidence="11">
    <location>
        <begin position="115"/>
        <end position="136"/>
    </location>
</feature>
<feature type="domain" description="RCK N-terminal" evidence="12">
    <location>
        <begin position="401"/>
        <end position="519"/>
    </location>
</feature>
<dbReference type="Gene3D" id="3.40.50.720">
    <property type="entry name" value="NAD(P)-binding Rossmann-like Domain"/>
    <property type="match status" value="1"/>
</dbReference>
<gene>
    <name evidence="13" type="ORF">SAMN05216289_11866</name>
</gene>
<dbReference type="Pfam" id="PF00999">
    <property type="entry name" value="Na_H_Exchanger"/>
    <property type="match status" value="1"/>
</dbReference>
<comment type="similarity">
    <text evidence="2">Belongs to the monovalent cation:proton antiporter 2 (CPA2) transporter (TC 2.A.37) family.</text>
</comment>
<evidence type="ECO:0000256" key="10">
    <source>
        <dbReference type="ARBA" id="ARBA00023136"/>
    </source>
</evidence>
<dbReference type="GO" id="GO:0005886">
    <property type="term" value="C:plasma membrane"/>
    <property type="evidence" value="ECO:0007669"/>
    <property type="project" value="TreeGrafter"/>
</dbReference>
<evidence type="ECO:0000256" key="5">
    <source>
        <dbReference type="ARBA" id="ARBA00022538"/>
    </source>
</evidence>
<comment type="subcellular location">
    <subcellularLocation>
        <location evidence="1">Endomembrane system</location>
        <topology evidence="1">Multi-pass membrane protein</topology>
    </subcellularLocation>
</comment>
<dbReference type="GO" id="GO:0006813">
    <property type="term" value="P:potassium ion transport"/>
    <property type="evidence" value="ECO:0007669"/>
    <property type="project" value="UniProtKB-KW"/>
</dbReference>
<dbReference type="GO" id="GO:0012505">
    <property type="term" value="C:endomembrane system"/>
    <property type="evidence" value="ECO:0007669"/>
    <property type="project" value="UniProtKB-SubCell"/>
</dbReference>
<evidence type="ECO:0000256" key="11">
    <source>
        <dbReference type="SAM" id="Phobius"/>
    </source>
</evidence>
<evidence type="ECO:0000313" key="13">
    <source>
        <dbReference type="EMBL" id="SFN39223.1"/>
    </source>
</evidence>
<feature type="transmembrane region" description="Helical" evidence="11">
    <location>
        <begin position="360"/>
        <end position="380"/>
    </location>
</feature>
<feature type="transmembrane region" description="Helical" evidence="11">
    <location>
        <begin position="148"/>
        <end position="171"/>
    </location>
</feature>
<dbReference type="EMBL" id="FOVF01000018">
    <property type="protein sequence ID" value="SFN39223.1"/>
    <property type="molecule type" value="Genomic_DNA"/>
</dbReference>
<evidence type="ECO:0000256" key="7">
    <source>
        <dbReference type="ARBA" id="ARBA00022958"/>
    </source>
</evidence>